<sequence length="133" mass="13719">MSQDPDTTSDPQTDPASEGERPTPQQEDDDSAGAGTDHSRDTEIGESDPNADSAEGLAGGMGVSSERVGPARGESEPVSYGIHETHHPVPPADAVPEQSSDPAAGPEVQPDQPVLKEHPAEDPAFRGPAAYEG</sequence>
<feature type="region of interest" description="Disordered" evidence="1">
    <location>
        <begin position="1"/>
        <end position="133"/>
    </location>
</feature>
<feature type="compositionally biased region" description="Low complexity" evidence="1">
    <location>
        <begin position="1"/>
        <end position="15"/>
    </location>
</feature>
<protein>
    <submittedName>
        <fullName evidence="2">Uncharacterized protein</fullName>
    </submittedName>
</protein>
<dbReference type="EMBL" id="BMKQ01000001">
    <property type="protein sequence ID" value="GGF55504.1"/>
    <property type="molecule type" value="Genomic_DNA"/>
</dbReference>
<keyword evidence="3" id="KW-1185">Reference proteome</keyword>
<evidence type="ECO:0000313" key="3">
    <source>
        <dbReference type="Proteomes" id="UP000649179"/>
    </source>
</evidence>
<dbReference type="AlphaFoldDB" id="A0A917BQZ5"/>
<gene>
    <name evidence="2" type="ORF">GCM10011519_31740</name>
</gene>
<organism evidence="2 3">
    <name type="scientific">Marmoricola endophyticus</name>
    <dbReference type="NCBI Taxonomy" id="2040280"/>
    <lineage>
        <taxon>Bacteria</taxon>
        <taxon>Bacillati</taxon>
        <taxon>Actinomycetota</taxon>
        <taxon>Actinomycetes</taxon>
        <taxon>Propionibacteriales</taxon>
        <taxon>Nocardioidaceae</taxon>
        <taxon>Marmoricola</taxon>
    </lineage>
</organism>
<feature type="compositionally biased region" description="Basic and acidic residues" evidence="1">
    <location>
        <begin position="114"/>
        <end position="124"/>
    </location>
</feature>
<dbReference type="RefSeq" id="WP_188780655.1">
    <property type="nucleotide sequence ID" value="NZ_BMKQ01000001.1"/>
</dbReference>
<reference evidence="2" key="2">
    <citation type="submission" date="2020-09" db="EMBL/GenBank/DDBJ databases">
        <authorList>
            <person name="Sun Q."/>
            <person name="Zhou Y."/>
        </authorList>
    </citation>
    <scope>NUCLEOTIDE SEQUENCE</scope>
    <source>
        <strain evidence="2">CGMCC 1.16067</strain>
    </source>
</reference>
<accession>A0A917BQZ5</accession>
<evidence type="ECO:0000313" key="2">
    <source>
        <dbReference type="EMBL" id="GGF55504.1"/>
    </source>
</evidence>
<reference evidence="2" key="1">
    <citation type="journal article" date="2014" name="Int. J. Syst. Evol. Microbiol.">
        <title>Complete genome sequence of Corynebacterium casei LMG S-19264T (=DSM 44701T), isolated from a smear-ripened cheese.</title>
        <authorList>
            <consortium name="US DOE Joint Genome Institute (JGI-PGF)"/>
            <person name="Walter F."/>
            <person name="Albersmeier A."/>
            <person name="Kalinowski J."/>
            <person name="Ruckert C."/>
        </authorList>
    </citation>
    <scope>NUCLEOTIDE SEQUENCE</scope>
    <source>
        <strain evidence="2">CGMCC 1.16067</strain>
    </source>
</reference>
<evidence type="ECO:0000256" key="1">
    <source>
        <dbReference type="SAM" id="MobiDB-lite"/>
    </source>
</evidence>
<dbReference type="Proteomes" id="UP000649179">
    <property type="component" value="Unassembled WGS sequence"/>
</dbReference>
<proteinExistence type="predicted"/>
<name>A0A917BQZ5_9ACTN</name>
<comment type="caution">
    <text evidence="2">The sequence shown here is derived from an EMBL/GenBank/DDBJ whole genome shotgun (WGS) entry which is preliminary data.</text>
</comment>